<keyword evidence="2" id="KW-1185">Reference proteome</keyword>
<organism evidence="1 2">
    <name type="scientific">Peronosclerospora sorghi</name>
    <dbReference type="NCBI Taxonomy" id="230839"/>
    <lineage>
        <taxon>Eukaryota</taxon>
        <taxon>Sar</taxon>
        <taxon>Stramenopiles</taxon>
        <taxon>Oomycota</taxon>
        <taxon>Peronosporomycetes</taxon>
        <taxon>Peronosporales</taxon>
        <taxon>Peronosporaceae</taxon>
        <taxon>Peronosclerospora</taxon>
    </lineage>
</organism>
<sequence>MDPIDCNAAQYRYKMALCLALTLSTGGSIVVDKNCEKIHYIAHNIYCCGAGIAADTENTTALISSQLELHRLVSICDKKMKDIVAVNQSFFTFM</sequence>
<evidence type="ECO:0000313" key="1">
    <source>
        <dbReference type="EMBL" id="KAI9920731.1"/>
    </source>
</evidence>
<dbReference type="EMBL" id="CM047580">
    <property type="protein sequence ID" value="KAI9920731.1"/>
    <property type="molecule type" value="Genomic_DNA"/>
</dbReference>
<comment type="caution">
    <text evidence="1">The sequence shown here is derived from an EMBL/GenBank/DDBJ whole genome shotgun (WGS) entry which is preliminary data.</text>
</comment>
<evidence type="ECO:0000313" key="2">
    <source>
        <dbReference type="Proteomes" id="UP001163321"/>
    </source>
</evidence>
<name>A0ACC0WRX8_9STRA</name>
<dbReference type="Proteomes" id="UP001163321">
    <property type="component" value="Chromosome 1"/>
</dbReference>
<proteinExistence type="predicted"/>
<protein>
    <submittedName>
        <fullName evidence="1">Uncharacterized protein</fullName>
    </submittedName>
</protein>
<accession>A0ACC0WRX8</accession>
<gene>
    <name evidence="1" type="ORF">PsorP6_000212</name>
</gene>
<reference evidence="1 2" key="1">
    <citation type="journal article" date="2022" name="bioRxiv">
        <title>The genome of the oomycete Peronosclerospora sorghi, a cosmopolitan pathogen of maize and sorghum, is inflated with dispersed pseudogenes.</title>
        <authorList>
            <person name="Fletcher K."/>
            <person name="Martin F."/>
            <person name="Isakeit T."/>
            <person name="Cavanaugh K."/>
            <person name="Magill C."/>
            <person name="Michelmore R."/>
        </authorList>
    </citation>
    <scope>NUCLEOTIDE SEQUENCE [LARGE SCALE GENOMIC DNA]</scope>
    <source>
        <strain evidence="1">P6</strain>
    </source>
</reference>